<dbReference type="Pfam" id="PF00496">
    <property type="entry name" value="SBP_bac_5"/>
    <property type="match status" value="1"/>
</dbReference>
<dbReference type="GO" id="GO:0042597">
    <property type="term" value="C:periplasmic space"/>
    <property type="evidence" value="ECO:0007669"/>
    <property type="project" value="UniProtKB-ARBA"/>
</dbReference>
<dbReference type="PANTHER" id="PTHR30290:SF9">
    <property type="entry name" value="OLIGOPEPTIDE-BINDING PROTEIN APPA"/>
    <property type="match status" value="1"/>
</dbReference>
<dbReference type="GO" id="GO:0043190">
    <property type="term" value="C:ATP-binding cassette (ABC) transporter complex"/>
    <property type="evidence" value="ECO:0007669"/>
    <property type="project" value="InterPro"/>
</dbReference>
<dbReference type="Gene3D" id="3.40.190.10">
    <property type="entry name" value="Periplasmic binding protein-like II"/>
    <property type="match status" value="1"/>
</dbReference>
<evidence type="ECO:0000259" key="5">
    <source>
        <dbReference type="Pfam" id="PF00496"/>
    </source>
</evidence>
<comment type="caution">
    <text evidence="6">The sequence shown here is derived from an EMBL/GenBank/DDBJ whole genome shotgun (WGS) entry which is preliminary data.</text>
</comment>
<dbReference type="AlphaFoldDB" id="A0A846YQ69"/>
<accession>A0A846YQ69</accession>
<dbReference type="Proteomes" id="UP000570678">
    <property type="component" value="Unassembled WGS sequence"/>
</dbReference>
<keyword evidence="7" id="KW-1185">Reference proteome</keyword>
<dbReference type="GO" id="GO:0015833">
    <property type="term" value="P:peptide transport"/>
    <property type="evidence" value="ECO:0007669"/>
    <property type="project" value="TreeGrafter"/>
</dbReference>
<sequence>MIRRCCLLVTALLIPVSLLTACGATSSERPAGTVPVPGGTARIVQITEPRSLDPATLGNQWVLNAVLGNALFGTLLINDPETGELEFTMAQSLTTHDGGATFELRLRPDLRFSDGSPLNAAAVKDNWDRIKDPANGSAYLHEAAMMASTEAVDATRLAITMTEPVPNFAEAIYGTSLNWIASPAALAAGRQQFDSHPAGAGPFTLKHWGRGDVIELVKNPGYWDAPKPHLDAITLRTSADTTQRINTLISDGADLVIETNPASLSEVDAAGFPTATVALHGGQTLTMNTRRPPFDDVRARRAVAAAIDLEAIDLAIYRGTSQVPATLFGETSPFYTDLPLPRPDRETAQRLFDELAAEGKPVSFTFTSGPTAEIRALAENVQAQLSAFDNIEVAVEIADITAVMELRRTNDFDMTTSSANFTDPEPALWSVFHRNSQRNLSRIADAELSRALEDGRTGKTIEQRTDAYRRVQQRLNALVPVIFQVRNEPSVVARRNVGGVAQYGYGSLLPEELWIEN</sequence>
<dbReference type="PANTHER" id="PTHR30290">
    <property type="entry name" value="PERIPLASMIC BINDING COMPONENT OF ABC TRANSPORTER"/>
    <property type="match status" value="1"/>
</dbReference>
<evidence type="ECO:0000256" key="1">
    <source>
        <dbReference type="ARBA" id="ARBA00005695"/>
    </source>
</evidence>
<dbReference type="EMBL" id="JAAXOT010000013">
    <property type="protein sequence ID" value="NKY59099.1"/>
    <property type="molecule type" value="Genomic_DNA"/>
</dbReference>
<organism evidence="6 7">
    <name type="scientific">Nocardia flavorosea</name>
    <dbReference type="NCBI Taxonomy" id="53429"/>
    <lineage>
        <taxon>Bacteria</taxon>
        <taxon>Bacillati</taxon>
        <taxon>Actinomycetota</taxon>
        <taxon>Actinomycetes</taxon>
        <taxon>Mycobacteriales</taxon>
        <taxon>Nocardiaceae</taxon>
        <taxon>Nocardia</taxon>
    </lineage>
</organism>
<dbReference type="Gene3D" id="3.10.105.10">
    <property type="entry name" value="Dipeptide-binding Protein, Domain 3"/>
    <property type="match status" value="1"/>
</dbReference>
<feature type="domain" description="Solute-binding protein family 5" evidence="5">
    <location>
        <begin position="89"/>
        <end position="435"/>
    </location>
</feature>
<dbReference type="SUPFAM" id="SSF53850">
    <property type="entry name" value="Periplasmic binding protein-like II"/>
    <property type="match status" value="1"/>
</dbReference>
<feature type="signal peptide" evidence="4">
    <location>
        <begin position="1"/>
        <end position="21"/>
    </location>
</feature>
<comment type="similarity">
    <text evidence="1">Belongs to the bacterial solute-binding protein 5 family.</text>
</comment>
<dbReference type="CDD" id="cd00995">
    <property type="entry name" value="PBP2_NikA_DppA_OppA_like"/>
    <property type="match status" value="1"/>
</dbReference>
<name>A0A846YQ69_9NOCA</name>
<keyword evidence="2" id="KW-0813">Transport</keyword>
<dbReference type="InterPro" id="IPR039424">
    <property type="entry name" value="SBP_5"/>
</dbReference>
<dbReference type="GO" id="GO:1904680">
    <property type="term" value="F:peptide transmembrane transporter activity"/>
    <property type="evidence" value="ECO:0007669"/>
    <property type="project" value="TreeGrafter"/>
</dbReference>
<reference evidence="6 7" key="1">
    <citation type="submission" date="2020-04" db="EMBL/GenBank/DDBJ databases">
        <title>MicrobeNet Type strains.</title>
        <authorList>
            <person name="Nicholson A.C."/>
        </authorList>
    </citation>
    <scope>NUCLEOTIDE SEQUENCE [LARGE SCALE GENOMIC DNA]</scope>
    <source>
        <strain evidence="6 7">JCM 3332</strain>
    </source>
</reference>
<dbReference type="InterPro" id="IPR030678">
    <property type="entry name" value="Peptide/Ni-bd"/>
</dbReference>
<evidence type="ECO:0000313" key="7">
    <source>
        <dbReference type="Proteomes" id="UP000570678"/>
    </source>
</evidence>
<gene>
    <name evidence="6" type="ORF">HGA15_23685</name>
</gene>
<evidence type="ECO:0000256" key="3">
    <source>
        <dbReference type="ARBA" id="ARBA00022729"/>
    </source>
</evidence>
<evidence type="ECO:0000256" key="4">
    <source>
        <dbReference type="SAM" id="SignalP"/>
    </source>
</evidence>
<evidence type="ECO:0000313" key="6">
    <source>
        <dbReference type="EMBL" id="NKY59099.1"/>
    </source>
</evidence>
<protein>
    <submittedName>
        <fullName evidence="6">ABC transporter substrate-binding protein</fullName>
    </submittedName>
</protein>
<dbReference type="PIRSF" id="PIRSF002741">
    <property type="entry name" value="MppA"/>
    <property type="match status" value="1"/>
</dbReference>
<keyword evidence="3 4" id="KW-0732">Signal</keyword>
<evidence type="ECO:0000256" key="2">
    <source>
        <dbReference type="ARBA" id="ARBA00022448"/>
    </source>
</evidence>
<feature type="chain" id="PRO_5038842172" evidence="4">
    <location>
        <begin position="22"/>
        <end position="517"/>
    </location>
</feature>
<dbReference type="InterPro" id="IPR000914">
    <property type="entry name" value="SBP_5_dom"/>
</dbReference>
<proteinExistence type="inferred from homology"/>
<dbReference type="RefSeq" id="WP_062975104.1">
    <property type="nucleotide sequence ID" value="NZ_JAAXOT010000013.1"/>
</dbReference>
<dbReference type="PROSITE" id="PS51257">
    <property type="entry name" value="PROKAR_LIPOPROTEIN"/>
    <property type="match status" value="1"/>
</dbReference>